<evidence type="ECO:0000256" key="5">
    <source>
        <dbReference type="ARBA" id="ARBA00061477"/>
    </source>
</evidence>
<dbReference type="Gene3D" id="1.10.8.60">
    <property type="match status" value="1"/>
</dbReference>
<dbReference type="GO" id="GO:0005524">
    <property type="term" value="F:ATP binding"/>
    <property type="evidence" value="ECO:0007669"/>
    <property type="project" value="UniProtKB-KW"/>
</dbReference>
<accession>A0A0N5AAL7</accession>
<proteinExistence type="inferred from homology"/>
<dbReference type="SUPFAM" id="SSF52540">
    <property type="entry name" value="P-loop containing nucleoside triphosphate hydrolases"/>
    <property type="match status" value="2"/>
</dbReference>
<dbReference type="Gene3D" id="3.40.50.300">
    <property type="entry name" value="P-loop containing nucleotide triphosphate hydrolases"/>
    <property type="match status" value="2"/>
</dbReference>
<dbReference type="GO" id="GO:0016887">
    <property type="term" value="F:ATP hydrolysis activity"/>
    <property type="evidence" value="ECO:0007669"/>
    <property type="project" value="InterPro"/>
</dbReference>
<evidence type="ECO:0000256" key="6">
    <source>
        <dbReference type="RuleBase" id="RU003651"/>
    </source>
</evidence>
<dbReference type="Pfam" id="PF00004">
    <property type="entry name" value="AAA"/>
    <property type="match status" value="1"/>
</dbReference>
<evidence type="ECO:0000256" key="3">
    <source>
        <dbReference type="ARBA" id="ARBA00022741"/>
    </source>
</evidence>
<dbReference type="Pfam" id="PF17862">
    <property type="entry name" value="AAA_lid_3"/>
    <property type="match status" value="1"/>
</dbReference>
<dbReference type="PANTHER" id="PTHR23077:SF27">
    <property type="entry name" value="ATPASE FAMILY GENE 2 PROTEIN HOMOLOG A"/>
    <property type="match status" value="1"/>
</dbReference>
<dbReference type="GO" id="GO:0005737">
    <property type="term" value="C:cytoplasm"/>
    <property type="evidence" value="ECO:0007669"/>
    <property type="project" value="UniProtKB-SubCell"/>
</dbReference>
<dbReference type="CDD" id="cd00009">
    <property type="entry name" value="AAA"/>
    <property type="match status" value="1"/>
</dbReference>
<organism evidence="8 9">
    <name type="scientific">Syphacia muris</name>
    <dbReference type="NCBI Taxonomy" id="451379"/>
    <lineage>
        <taxon>Eukaryota</taxon>
        <taxon>Metazoa</taxon>
        <taxon>Ecdysozoa</taxon>
        <taxon>Nematoda</taxon>
        <taxon>Chromadorea</taxon>
        <taxon>Rhabditida</taxon>
        <taxon>Spirurina</taxon>
        <taxon>Oxyuridomorpha</taxon>
        <taxon>Oxyuroidea</taxon>
        <taxon>Oxyuridae</taxon>
        <taxon>Syphacia</taxon>
    </lineage>
</organism>
<name>A0A0N5AAL7_9BILA</name>
<feature type="domain" description="AAA+ ATPase" evidence="7">
    <location>
        <begin position="453"/>
        <end position="590"/>
    </location>
</feature>
<protein>
    <submittedName>
        <fullName evidence="9">AAA domain-containing protein</fullName>
    </submittedName>
</protein>
<keyword evidence="2" id="KW-0963">Cytoplasm</keyword>
<dbReference type="PANTHER" id="PTHR23077">
    <property type="entry name" value="AAA-FAMILY ATPASE"/>
    <property type="match status" value="1"/>
</dbReference>
<dbReference type="InterPro" id="IPR003960">
    <property type="entry name" value="ATPase_AAA_CS"/>
</dbReference>
<dbReference type="CDD" id="cd19511">
    <property type="entry name" value="RecA-like_CDC48_r2-like"/>
    <property type="match status" value="1"/>
</dbReference>
<dbReference type="AlphaFoldDB" id="A0A0N5AAL7"/>
<dbReference type="SMART" id="SM00382">
    <property type="entry name" value="AAA"/>
    <property type="match status" value="2"/>
</dbReference>
<evidence type="ECO:0000256" key="1">
    <source>
        <dbReference type="ARBA" id="ARBA00004496"/>
    </source>
</evidence>
<evidence type="ECO:0000256" key="2">
    <source>
        <dbReference type="ARBA" id="ARBA00022490"/>
    </source>
</evidence>
<dbReference type="InterPro" id="IPR003959">
    <property type="entry name" value="ATPase_AAA_core"/>
</dbReference>
<evidence type="ECO:0000256" key="4">
    <source>
        <dbReference type="ARBA" id="ARBA00022840"/>
    </source>
</evidence>
<dbReference type="InterPro" id="IPR027417">
    <property type="entry name" value="P-loop_NTPase"/>
</dbReference>
<keyword evidence="3 6" id="KW-0547">Nucleotide-binding</keyword>
<keyword evidence="4 6" id="KW-0067">ATP-binding</keyword>
<dbReference type="InterPro" id="IPR041569">
    <property type="entry name" value="AAA_lid_3"/>
</dbReference>
<dbReference type="STRING" id="451379.A0A0N5AAL7"/>
<evidence type="ECO:0000313" key="8">
    <source>
        <dbReference type="Proteomes" id="UP000046393"/>
    </source>
</evidence>
<dbReference type="InterPro" id="IPR050168">
    <property type="entry name" value="AAA_ATPase_domain"/>
</dbReference>
<dbReference type="PROSITE" id="PS00674">
    <property type="entry name" value="AAA"/>
    <property type="match status" value="1"/>
</dbReference>
<comment type="similarity">
    <text evidence="5">Belongs to the AAA ATPase family. AFG2 subfamily.</text>
</comment>
<feature type="domain" description="AAA+ ATPase" evidence="7">
    <location>
        <begin position="242"/>
        <end position="347"/>
    </location>
</feature>
<evidence type="ECO:0000313" key="9">
    <source>
        <dbReference type="WBParaSite" id="SMUV_0000119301-mRNA-1"/>
    </source>
</evidence>
<sequence>MSSSKKKKVTVKCTDCDCYVLTKDLEKHKLVCGSNNDVSEIQFVSTNDVLVAVEQAIEKWETCLPPEVFGWTKYHSVLVHPETMIQLGIVPRQPCIYEKKEVNRIVIVWPCDMVSAYFCEIFCCYRVIFIIYLPDFVFYREYIRTFLSGSYLMQEEVVQVPFYGTLCEFSPEHTLTKQMEDLSLSESSKQVMKMTSKFVVSIVENFKRTVTESKLSLADFGGNKSVKNYLVDLLITPFRGCKGVSLIITGISGTGKSLLLRILTAELGSKAFVYNDDVDFDEQLSYLKTDKACCLLIDNFDHMMEKLSSFMDKHDNVSVVLVVQNIDKVSISLRRRFILELELTVPSFYERLKAFKIKVVYFVLVFSNTHGFTGSDLESILKLLSVSEEIILQRLNDAVRQIHPTGLREIVLEVPNVSWDDIGGYTDLKDIIKQTILWPQLFPESFARFNIPAPSGILLYGPPGCCKTMVARALAAQSKLNFLAVKGPEIFSKWVGESERAVRELFRRARQVAPSILFFDEIDAVAVNRGDKSNSGVGDRVLAQLLTELDGLEKKSGVVVLAATNRPDMLDSALLRPGRLDRAIYVTLPDDSARLSILMLQLKNVRICEDVDLDSIVHRTEGYSGAEIVAVYRNAALIALRENKDAECLNMSHFLKSLKEVVPRTDHSMIKLYEAFEKGSQI</sequence>
<comment type="subcellular location">
    <subcellularLocation>
        <location evidence="1">Cytoplasm</location>
    </subcellularLocation>
</comment>
<dbReference type="Proteomes" id="UP000046393">
    <property type="component" value="Unplaced"/>
</dbReference>
<dbReference type="FunFam" id="3.40.50.300:FF:000567">
    <property type="entry name" value="ATPase, AAA family protein"/>
    <property type="match status" value="1"/>
</dbReference>
<dbReference type="WBParaSite" id="SMUV_0000119301-mRNA-1">
    <property type="protein sequence ID" value="SMUV_0000119301-mRNA-1"/>
    <property type="gene ID" value="SMUV_0000119301"/>
</dbReference>
<reference evidence="9" key="1">
    <citation type="submission" date="2017-02" db="UniProtKB">
        <authorList>
            <consortium name="WormBaseParasite"/>
        </authorList>
    </citation>
    <scope>IDENTIFICATION</scope>
</reference>
<dbReference type="InterPro" id="IPR003593">
    <property type="entry name" value="AAA+_ATPase"/>
</dbReference>
<evidence type="ECO:0000259" key="7">
    <source>
        <dbReference type="SMART" id="SM00382"/>
    </source>
</evidence>
<keyword evidence="8" id="KW-1185">Reference proteome</keyword>